<dbReference type="InterPro" id="IPR014794">
    <property type="entry name" value="DUF1779"/>
</dbReference>
<evidence type="ECO:0000313" key="1">
    <source>
        <dbReference type="EMBL" id="MZQ80724.1"/>
    </source>
</evidence>
<dbReference type="EMBL" id="WTUZ01000002">
    <property type="protein sequence ID" value="MZQ80724.1"/>
    <property type="molecule type" value="Genomic_DNA"/>
</dbReference>
<dbReference type="AlphaFoldDB" id="A0A6L8URZ1"/>
<name>A0A6L8URZ1_9BACL</name>
<dbReference type="Pfam" id="PF08680">
    <property type="entry name" value="DUF1779"/>
    <property type="match status" value="1"/>
</dbReference>
<reference evidence="1 2" key="1">
    <citation type="submission" date="2019-12" db="EMBL/GenBank/DDBJ databases">
        <title>Paenibacillus sp. nov. sp. isolated from soil.</title>
        <authorList>
            <person name="Kim J."/>
            <person name="Jeong S.E."/>
            <person name="Jung H.S."/>
            <person name="Jeon C.O."/>
        </authorList>
    </citation>
    <scope>NUCLEOTIDE SEQUENCE [LARGE SCALE GENOMIC DNA]</scope>
    <source>
        <strain evidence="1 2">5J-6</strain>
    </source>
</reference>
<gene>
    <name evidence="1" type="ORF">GQF01_00955</name>
</gene>
<sequence>MQKNWINAILAVAIIGIIFGWVRHADARSGQEALQLLNTVKPYMMNEQQIAFKYTGYYGTCDGSDLNILHTGQKLSQAFNIPQADQLSESNSHAVYSARTEIAPGAVATLTVASPAGSNGCYTVLKLDASEQADQYELMNWQEQAGDQLKKLGIEGQWNVMVQSYVNEQEQVLSGKNSANDLAHAVAQAFKGTIVESYSDSKTISLSLASDAFQTSIQSGNQTVNMQLALHQDSTTGKWRLTAGTPIITMEY</sequence>
<dbReference type="Gene3D" id="3.30.360.40">
    <property type="entry name" value="YwmB-like"/>
    <property type="match status" value="1"/>
</dbReference>
<dbReference type="Proteomes" id="UP000481087">
    <property type="component" value="Unassembled WGS sequence"/>
</dbReference>
<keyword evidence="2" id="KW-1185">Reference proteome</keyword>
<protein>
    <recommendedName>
        <fullName evidence="3">TATA-box binding protein</fullName>
    </recommendedName>
</protein>
<dbReference type="SUPFAM" id="SSF143842">
    <property type="entry name" value="YwmB-like"/>
    <property type="match status" value="1"/>
</dbReference>
<accession>A0A6L8URZ1</accession>
<evidence type="ECO:0008006" key="3">
    <source>
        <dbReference type="Google" id="ProtNLM"/>
    </source>
</evidence>
<organism evidence="1 2">
    <name type="scientific">Paenibacillus silvestris</name>
    <dbReference type="NCBI Taxonomy" id="2606219"/>
    <lineage>
        <taxon>Bacteria</taxon>
        <taxon>Bacillati</taxon>
        <taxon>Bacillota</taxon>
        <taxon>Bacilli</taxon>
        <taxon>Bacillales</taxon>
        <taxon>Paenibacillaceae</taxon>
        <taxon>Paenibacillus</taxon>
    </lineage>
</organism>
<proteinExistence type="predicted"/>
<comment type="caution">
    <text evidence="1">The sequence shown here is derived from an EMBL/GenBank/DDBJ whole genome shotgun (WGS) entry which is preliminary data.</text>
</comment>
<dbReference type="InterPro" id="IPR036209">
    <property type="entry name" value="YwmB-like_sf"/>
</dbReference>
<dbReference type="RefSeq" id="WP_161404894.1">
    <property type="nucleotide sequence ID" value="NZ_WTUZ01000002.1"/>
</dbReference>
<evidence type="ECO:0000313" key="2">
    <source>
        <dbReference type="Proteomes" id="UP000481087"/>
    </source>
</evidence>